<protein>
    <submittedName>
        <fullName evidence="2">Uncharacterized protein</fullName>
    </submittedName>
</protein>
<feature type="coiled-coil region" evidence="1">
    <location>
        <begin position="280"/>
        <end position="348"/>
    </location>
</feature>
<evidence type="ECO:0000256" key="1">
    <source>
        <dbReference type="SAM" id="Coils"/>
    </source>
</evidence>
<dbReference type="AlphaFoldDB" id="A0A0D6ZZR2"/>
<organism evidence="2 3">
    <name type="scientific">Fistulina hepatica ATCC 64428</name>
    <dbReference type="NCBI Taxonomy" id="1128425"/>
    <lineage>
        <taxon>Eukaryota</taxon>
        <taxon>Fungi</taxon>
        <taxon>Dikarya</taxon>
        <taxon>Basidiomycota</taxon>
        <taxon>Agaricomycotina</taxon>
        <taxon>Agaricomycetes</taxon>
        <taxon>Agaricomycetidae</taxon>
        <taxon>Agaricales</taxon>
        <taxon>Fistulinaceae</taxon>
        <taxon>Fistulina</taxon>
    </lineage>
</organism>
<reference evidence="2 3" key="1">
    <citation type="journal article" date="2015" name="Fungal Genet. Biol.">
        <title>Evolution of novel wood decay mechanisms in Agaricales revealed by the genome sequences of Fistulina hepatica and Cylindrobasidium torrendii.</title>
        <authorList>
            <person name="Floudas D."/>
            <person name="Held B.W."/>
            <person name="Riley R."/>
            <person name="Nagy L.G."/>
            <person name="Koehler G."/>
            <person name="Ransdell A.S."/>
            <person name="Younus H."/>
            <person name="Chow J."/>
            <person name="Chiniquy J."/>
            <person name="Lipzen A."/>
            <person name="Tritt A."/>
            <person name="Sun H."/>
            <person name="Haridas S."/>
            <person name="LaButti K."/>
            <person name="Ohm R.A."/>
            <person name="Kues U."/>
            <person name="Blanchette R.A."/>
            <person name="Grigoriev I.V."/>
            <person name="Minto R.E."/>
            <person name="Hibbett D.S."/>
        </authorList>
    </citation>
    <scope>NUCLEOTIDE SEQUENCE [LARGE SCALE GENOMIC DNA]</scope>
    <source>
        <strain evidence="2 3">ATCC 64428</strain>
    </source>
</reference>
<feature type="coiled-coil region" evidence="1">
    <location>
        <begin position="404"/>
        <end position="438"/>
    </location>
</feature>
<name>A0A0D6ZZR2_9AGAR</name>
<proteinExistence type="predicted"/>
<sequence>MPARDRQESAARGLWLPHPSRLPSWGRLSSTFTPSSLSQFRGLLCQGPPDDRTLATFEDRFNACGIAFIAHRLSADDPDHFHPADHFHPEARSLLTFSGGPTGEAARRMREQYIRAVVELAEDLHCLYDRLTNGVSMAVFLHGNRESTLPPGRLPDPRVYITARYVDYTAHSTHILLRGAIQGFVQCFSGSISSQMLMAYSNYDTGTQEEYGRTIRAGRPCAMIPSPIGMTNHFVIPMEDSSHWQWAHFPDMITWPPLAHTNGPPSFSNVDPNPPPPSSLSELMVENRRLQEEKRRLVNEVAALRRIGRIPPSYSPQPYAGDPLVAQRDELQQQVRRLRAGMRRMTTRLNDLTADVGVVYIPDSNQDGSDDDYGYYCYDDDDIGVGISDPNDNVPPGCVSYATYDRLRGRLERTLEQLRVANAARQSAEEKWRDAEEKWQDAQDYCTELRLELGYE</sequence>
<accession>A0A0D6ZZR2</accession>
<dbReference type="Proteomes" id="UP000054144">
    <property type="component" value="Unassembled WGS sequence"/>
</dbReference>
<dbReference type="EMBL" id="KN882143">
    <property type="protein sequence ID" value="KIY43038.1"/>
    <property type="molecule type" value="Genomic_DNA"/>
</dbReference>
<gene>
    <name evidence="2" type="ORF">FISHEDRAFT_78915</name>
</gene>
<evidence type="ECO:0000313" key="2">
    <source>
        <dbReference type="EMBL" id="KIY43038.1"/>
    </source>
</evidence>
<evidence type="ECO:0000313" key="3">
    <source>
        <dbReference type="Proteomes" id="UP000054144"/>
    </source>
</evidence>
<keyword evidence="3" id="KW-1185">Reference proteome</keyword>
<keyword evidence="1" id="KW-0175">Coiled coil</keyword>